<feature type="region of interest" description="Disordered" evidence="7">
    <location>
        <begin position="1"/>
        <end position="26"/>
    </location>
</feature>
<dbReference type="CDD" id="cd02218">
    <property type="entry name" value="cupin_PGI"/>
    <property type="match status" value="1"/>
</dbReference>
<dbReference type="EC" id="5.3.1.9" evidence="3"/>
<dbReference type="GO" id="GO:0006096">
    <property type="term" value="P:glycolytic process"/>
    <property type="evidence" value="ECO:0007669"/>
    <property type="project" value="UniProtKB-UniPathway"/>
</dbReference>
<keyword evidence="5" id="KW-0324">Glycolysis</keyword>
<proteinExistence type="inferred from homology"/>
<dbReference type="GO" id="GO:0005737">
    <property type="term" value="C:cytoplasm"/>
    <property type="evidence" value="ECO:0007669"/>
    <property type="project" value="InterPro"/>
</dbReference>
<evidence type="ECO:0000313" key="10">
    <source>
        <dbReference type="Proteomes" id="UP000228681"/>
    </source>
</evidence>
<dbReference type="UniPathway" id="UPA00109">
    <property type="reaction ID" value="UER00181"/>
</dbReference>
<keyword evidence="9" id="KW-0413">Isomerase</keyword>
<dbReference type="SUPFAM" id="SSF51182">
    <property type="entry name" value="RmlC-like cupins"/>
    <property type="match status" value="1"/>
</dbReference>
<keyword evidence="4" id="KW-0312">Gluconeogenesis</keyword>
<dbReference type="AlphaFoldDB" id="A0A2G9Z2F9"/>
<dbReference type="InterPro" id="IPR014710">
    <property type="entry name" value="RmlC-like_jellyroll"/>
</dbReference>
<organism evidence="9 10">
    <name type="scientific">Candidatus Nealsonbacteria bacterium CG23_combo_of_CG06-09_8_20_14_all_36_12</name>
    <dbReference type="NCBI Taxonomy" id="1974718"/>
    <lineage>
        <taxon>Bacteria</taxon>
        <taxon>Candidatus Nealsoniibacteriota</taxon>
    </lineage>
</organism>
<evidence type="ECO:0000256" key="4">
    <source>
        <dbReference type="ARBA" id="ARBA00022432"/>
    </source>
</evidence>
<dbReference type="InterPro" id="IPR011051">
    <property type="entry name" value="RmlC_Cupin_sf"/>
</dbReference>
<evidence type="ECO:0000256" key="1">
    <source>
        <dbReference type="ARBA" id="ARBA00004926"/>
    </source>
</evidence>
<dbReference type="GO" id="GO:0006094">
    <property type="term" value="P:gluconeogenesis"/>
    <property type="evidence" value="ECO:0007669"/>
    <property type="project" value="UniProtKB-KW"/>
</dbReference>
<reference evidence="9 10" key="1">
    <citation type="submission" date="2017-09" db="EMBL/GenBank/DDBJ databases">
        <title>Depth-based differentiation of microbial function through sediment-hosted aquifers and enrichment of novel symbionts in the deep terrestrial subsurface.</title>
        <authorList>
            <person name="Probst A.J."/>
            <person name="Ladd B."/>
            <person name="Jarett J.K."/>
            <person name="Geller-Mcgrath D.E."/>
            <person name="Sieber C.M."/>
            <person name="Emerson J.B."/>
            <person name="Anantharaman K."/>
            <person name="Thomas B.C."/>
            <person name="Malmstrom R."/>
            <person name="Stieglmeier M."/>
            <person name="Klingl A."/>
            <person name="Woyke T."/>
            <person name="Ryan C.M."/>
            <person name="Banfield J.F."/>
        </authorList>
    </citation>
    <scope>NUCLEOTIDE SEQUENCE [LARGE SCALE GENOMIC DNA]</scope>
    <source>
        <strain evidence="9">CG23_combo_of_CG06-09_8_20_14_all_36_12</strain>
    </source>
</reference>
<comment type="catalytic activity">
    <reaction evidence="6">
        <text>alpha-D-glucose 6-phosphate = beta-D-fructose 6-phosphate</text>
        <dbReference type="Rhea" id="RHEA:11816"/>
        <dbReference type="ChEBI" id="CHEBI:57634"/>
        <dbReference type="ChEBI" id="CHEBI:58225"/>
        <dbReference type="EC" id="5.3.1.9"/>
    </reaction>
</comment>
<dbReference type="Pfam" id="PF06560">
    <property type="entry name" value="GPI"/>
    <property type="match status" value="1"/>
</dbReference>
<accession>A0A2G9Z2F9</accession>
<dbReference type="InterPro" id="IPR010551">
    <property type="entry name" value="G6P_isomerase_prok"/>
</dbReference>
<gene>
    <name evidence="9" type="ORF">COX34_00395</name>
</gene>
<dbReference type="Proteomes" id="UP000228681">
    <property type="component" value="Unassembled WGS sequence"/>
</dbReference>
<evidence type="ECO:0000313" key="9">
    <source>
        <dbReference type="EMBL" id="PIP25133.1"/>
    </source>
</evidence>
<comment type="pathway">
    <text evidence="1">Carbohydrate degradation; glycolysis; D-glyceraldehyde 3-phosphate and glycerone phosphate from D-glucose: step 2/4.</text>
</comment>
<evidence type="ECO:0000256" key="2">
    <source>
        <dbReference type="ARBA" id="ARBA00006542"/>
    </source>
</evidence>
<evidence type="ECO:0000256" key="7">
    <source>
        <dbReference type="SAM" id="MobiDB-lite"/>
    </source>
</evidence>
<protein>
    <recommendedName>
        <fullName evidence="3">glucose-6-phosphate isomerase</fullName>
        <ecNumber evidence="3">5.3.1.9</ecNumber>
    </recommendedName>
</protein>
<comment type="similarity">
    <text evidence="2">Belongs to the archaeal-type GPI family.</text>
</comment>
<dbReference type="GO" id="GO:0004347">
    <property type="term" value="F:glucose-6-phosphate isomerase activity"/>
    <property type="evidence" value="ECO:0007669"/>
    <property type="project" value="UniProtKB-EC"/>
</dbReference>
<evidence type="ECO:0000259" key="8">
    <source>
        <dbReference type="Pfam" id="PF06560"/>
    </source>
</evidence>
<dbReference type="EMBL" id="PCRS01000006">
    <property type="protein sequence ID" value="PIP25133.1"/>
    <property type="molecule type" value="Genomic_DNA"/>
</dbReference>
<feature type="compositionally biased region" description="Basic residues" evidence="7">
    <location>
        <begin position="1"/>
        <end position="10"/>
    </location>
</feature>
<evidence type="ECO:0000256" key="3">
    <source>
        <dbReference type="ARBA" id="ARBA00011952"/>
    </source>
</evidence>
<dbReference type="Gene3D" id="2.60.120.10">
    <property type="entry name" value="Jelly Rolls"/>
    <property type="match status" value="1"/>
</dbReference>
<feature type="domain" description="Glucose-6-phosphate isomerase prokaryote" evidence="8">
    <location>
        <begin position="46"/>
        <end position="203"/>
    </location>
</feature>
<evidence type="ECO:0000256" key="6">
    <source>
        <dbReference type="ARBA" id="ARBA00029321"/>
    </source>
</evidence>
<name>A0A2G9Z2F9_9BACT</name>
<evidence type="ECO:0000256" key="5">
    <source>
        <dbReference type="ARBA" id="ARBA00023152"/>
    </source>
</evidence>
<comment type="caution">
    <text evidence="9">The sequence shown here is derived from an EMBL/GenBank/DDBJ whole genome shotgun (WGS) entry which is preliminary data.</text>
</comment>
<sequence>MAMKSQKLKLHTPPPPSRPKDGPLIKSQNYNLKLKTRKPEIRYLEDLKMVLYDKKWAKNAPNFPVYYMYRGIKQKGDLRYDITVIPPRMLSQEFTKTKGHEHSNKYGEVYIILKGQAIYLIQKWKKNRVDDVYAVKARRGDIVVIPPYYGHITINPVKEELKEANWISKKCKNIYNLFEKKRGACYYYTKRGWAKNKNYKKIPKLRFEKPLNPVRKAKVLKAIEALKFSNEVKKIPKDLDFLK</sequence>